<accession>A0A497WLL0</accession>
<dbReference type="RefSeq" id="WP_121024221.1">
    <property type="nucleotide sequence ID" value="NZ_RCCE01000003.1"/>
</dbReference>
<dbReference type="PANTHER" id="PTHR30545:SF2">
    <property type="entry name" value="SUGAR FERMENTATION STIMULATION PROTEIN A"/>
    <property type="match status" value="1"/>
</dbReference>
<evidence type="ECO:0000256" key="1">
    <source>
        <dbReference type="HAMAP-Rule" id="MF_00095"/>
    </source>
</evidence>
<dbReference type="Gene3D" id="2.40.50.580">
    <property type="match status" value="1"/>
</dbReference>
<reference evidence="4 5" key="1">
    <citation type="submission" date="2018-10" db="EMBL/GenBank/DDBJ databases">
        <title>Genomic Encyclopedia of Archaeal and Bacterial Type Strains, Phase II (KMG-II): from individual species to whole genera.</title>
        <authorList>
            <person name="Goeker M."/>
        </authorList>
    </citation>
    <scope>NUCLEOTIDE SEQUENCE [LARGE SCALE GENOMIC DNA]</scope>
    <source>
        <strain evidence="4 5">DSM 29466</strain>
    </source>
</reference>
<dbReference type="Gene3D" id="3.40.1350.60">
    <property type="match status" value="1"/>
</dbReference>
<evidence type="ECO:0000313" key="5">
    <source>
        <dbReference type="Proteomes" id="UP000269157"/>
    </source>
</evidence>
<organism evidence="4 5">
    <name type="scientific">Litoreibacter meonggei</name>
    <dbReference type="NCBI Taxonomy" id="1049199"/>
    <lineage>
        <taxon>Bacteria</taxon>
        <taxon>Pseudomonadati</taxon>
        <taxon>Pseudomonadota</taxon>
        <taxon>Alphaproteobacteria</taxon>
        <taxon>Rhodobacterales</taxon>
        <taxon>Roseobacteraceae</taxon>
        <taxon>Litoreibacter</taxon>
    </lineage>
</organism>
<evidence type="ECO:0000259" key="3">
    <source>
        <dbReference type="Pfam" id="PF17746"/>
    </source>
</evidence>
<evidence type="ECO:0000259" key="2">
    <source>
        <dbReference type="Pfam" id="PF03749"/>
    </source>
</evidence>
<dbReference type="OrthoDB" id="9802365at2"/>
<dbReference type="Pfam" id="PF03749">
    <property type="entry name" value="SfsA"/>
    <property type="match status" value="1"/>
</dbReference>
<dbReference type="CDD" id="cd22359">
    <property type="entry name" value="SfsA-like_bacterial"/>
    <property type="match status" value="1"/>
</dbReference>
<dbReference type="HAMAP" id="MF_00095">
    <property type="entry name" value="SfsA"/>
    <property type="match status" value="1"/>
</dbReference>
<dbReference type="InterPro" id="IPR041465">
    <property type="entry name" value="SfsA_N"/>
</dbReference>
<feature type="domain" description="Sugar fermentation stimulation protein C-terminal" evidence="2">
    <location>
        <begin position="85"/>
        <end position="223"/>
    </location>
</feature>
<dbReference type="PANTHER" id="PTHR30545">
    <property type="entry name" value="SUGAR FERMENTATION STIMULATION PROTEIN A"/>
    <property type="match status" value="1"/>
</dbReference>
<gene>
    <name evidence="1" type="primary">sfsA</name>
    <name evidence="4" type="ORF">BCF46_2284</name>
</gene>
<proteinExistence type="inferred from homology"/>
<evidence type="ECO:0000313" key="4">
    <source>
        <dbReference type="EMBL" id="RLJ52056.1"/>
    </source>
</evidence>
<name>A0A497WLL0_9RHOB</name>
<dbReference type="EMBL" id="RCCE01000003">
    <property type="protein sequence ID" value="RLJ52056.1"/>
    <property type="molecule type" value="Genomic_DNA"/>
</dbReference>
<feature type="domain" description="SfsA N-terminal OB" evidence="3">
    <location>
        <begin position="13"/>
        <end position="81"/>
    </location>
</feature>
<comment type="similarity">
    <text evidence="1">Belongs to the SfsA family.</text>
</comment>
<dbReference type="NCBIfam" id="TIGR00230">
    <property type="entry name" value="sfsA"/>
    <property type="match status" value="1"/>
</dbReference>
<dbReference type="Pfam" id="PF17746">
    <property type="entry name" value="SfsA_N"/>
    <property type="match status" value="1"/>
</dbReference>
<comment type="caution">
    <text evidence="4">The sequence shown here is derived from an EMBL/GenBank/DDBJ whole genome shotgun (WGS) entry which is preliminary data.</text>
</comment>
<dbReference type="Proteomes" id="UP000269157">
    <property type="component" value="Unassembled WGS sequence"/>
</dbReference>
<dbReference type="AlphaFoldDB" id="A0A497WLL0"/>
<keyword evidence="5" id="KW-1185">Reference proteome</keyword>
<protein>
    <recommendedName>
        <fullName evidence="1">Sugar fermentation stimulation protein homolog</fullName>
    </recommendedName>
</protein>
<dbReference type="GO" id="GO:0003677">
    <property type="term" value="F:DNA binding"/>
    <property type="evidence" value="ECO:0007669"/>
    <property type="project" value="InterPro"/>
</dbReference>
<sequence>MRFQTPLVPARLIRRYKRFLADAVLEETGQEVTAHCPNPGAMLGLKDDGMRIWLEPNDDPKKKLKYGWRAAELAGGHFACIDTGLPNRVVKEALLSNQITELSAYRTIRPEVAYGTGSRVDFLLTQDGLPDAYVEVKSVTLRRDGDWAEFPDCVTVRGAKHLRELTEIAQTGARAVMLYLVSRTDCRQLRMAADLDPTYAQSFDLARANGVEMLCYSSNISANEMTIDVPLPVDPAPQSRPRVV</sequence>
<dbReference type="InterPro" id="IPR005224">
    <property type="entry name" value="SfsA"/>
</dbReference>
<dbReference type="InterPro" id="IPR040452">
    <property type="entry name" value="SfsA_C"/>
</dbReference>